<comment type="caution">
    <text evidence="1">The sequence shown here is derived from an EMBL/GenBank/DDBJ whole genome shotgun (WGS) entry which is preliminary data.</text>
</comment>
<proteinExistence type="predicted"/>
<sequence>MWQKIDLGAFCRFSLQVAFYRQAFYGRVSASSGRISRLQNATASSTASFSLQPAAQNRYHLTYNIKVLAVRFESIFKQKRVGESIIFFFNYFCAKSKATYAKEFSNSRITRKS</sequence>
<reference evidence="1 2" key="1">
    <citation type="submission" date="2017-07" db="EMBL/GenBank/DDBJ databases">
        <title>Flavobacterium cyanobacteriorum sp. nov., isolated from cyanobacterial aggregates in a eutrophic lake.</title>
        <authorList>
            <person name="Cai H."/>
        </authorList>
    </citation>
    <scope>NUCLEOTIDE SEQUENCE [LARGE SCALE GENOMIC DNA]</scope>
    <source>
        <strain evidence="1 2">TH167</strain>
    </source>
</reference>
<accession>A0A255ZGE4</accession>
<name>A0A255ZGE4_9FLAO</name>
<evidence type="ECO:0000313" key="2">
    <source>
        <dbReference type="Proteomes" id="UP000216035"/>
    </source>
</evidence>
<dbReference type="Proteomes" id="UP000216035">
    <property type="component" value="Unassembled WGS sequence"/>
</dbReference>
<protein>
    <submittedName>
        <fullName evidence="1">Uncharacterized protein</fullName>
    </submittedName>
</protein>
<dbReference type="AlphaFoldDB" id="A0A255ZGE4"/>
<gene>
    <name evidence="1" type="ORF">CHX27_13165</name>
</gene>
<evidence type="ECO:0000313" key="1">
    <source>
        <dbReference type="EMBL" id="OYQ40627.1"/>
    </source>
</evidence>
<dbReference type="RefSeq" id="WP_094487224.1">
    <property type="nucleotide sequence ID" value="NZ_NOXX01000220.1"/>
</dbReference>
<keyword evidence="2" id="KW-1185">Reference proteome</keyword>
<organism evidence="1 2">
    <name type="scientific">Flavobacterium aurantiibacter</name>
    <dbReference type="NCBI Taxonomy" id="2023067"/>
    <lineage>
        <taxon>Bacteria</taxon>
        <taxon>Pseudomonadati</taxon>
        <taxon>Bacteroidota</taxon>
        <taxon>Flavobacteriia</taxon>
        <taxon>Flavobacteriales</taxon>
        <taxon>Flavobacteriaceae</taxon>
        <taxon>Flavobacterium</taxon>
    </lineage>
</organism>
<dbReference type="EMBL" id="NOXX01000220">
    <property type="protein sequence ID" value="OYQ40627.1"/>
    <property type="molecule type" value="Genomic_DNA"/>
</dbReference>